<keyword evidence="3" id="KW-1185">Reference proteome</keyword>
<evidence type="ECO:0000313" key="3">
    <source>
        <dbReference type="Proteomes" id="UP001281761"/>
    </source>
</evidence>
<gene>
    <name evidence="2" type="ORF">BLNAU_11779</name>
</gene>
<accession>A0ABQ9XLL7</accession>
<feature type="transmembrane region" description="Helical" evidence="1">
    <location>
        <begin position="209"/>
        <end position="231"/>
    </location>
</feature>
<comment type="caution">
    <text evidence="2">The sequence shown here is derived from an EMBL/GenBank/DDBJ whole genome shotgun (WGS) entry which is preliminary data.</text>
</comment>
<sequence>MTQVKNGITPSNPFPWFLPDSLVCVILILLIWRYLVPPISDKSEQFKVRIIGVVISALLLIIFLFELFANHHLSNQLSIDPNTQIPPRARIPLKTLVIAQIVFLVAIVATVADRRTDPDLGAAAFVGLLLCACAIPTVLALKGMQIISVRWIFIPLPLLVLPLLSLYWVIVPPREHEGIGHLFFAALAFLYVGVFYLIGALIADGVISWSFMVSTLPVLLPVCVVMAPMLYTS</sequence>
<evidence type="ECO:0008006" key="4">
    <source>
        <dbReference type="Google" id="ProtNLM"/>
    </source>
</evidence>
<dbReference type="Proteomes" id="UP001281761">
    <property type="component" value="Unassembled WGS sequence"/>
</dbReference>
<dbReference type="EMBL" id="JARBJD010000093">
    <property type="protein sequence ID" value="KAK2953316.1"/>
    <property type="molecule type" value="Genomic_DNA"/>
</dbReference>
<evidence type="ECO:0000256" key="1">
    <source>
        <dbReference type="SAM" id="Phobius"/>
    </source>
</evidence>
<organism evidence="2 3">
    <name type="scientific">Blattamonas nauphoetae</name>
    <dbReference type="NCBI Taxonomy" id="2049346"/>
    <lineage>
        <taxon>Eukaryota</taxon>
        <taxon>Metamonada</taxon>
        <taxon>Preaxostyla</taxon>
        <taxon>Oxymonadida</taxon>
        <taxon>Blattamonas</taxon>
    </lineage>
</organism>
<evidence type="ECO:0000313" key="2">
    <source>
        <dbReference type="EMBL" id="KAK2953316.1"/>
    </source>
</evidence>
<name>A0ABQ9XLL7_9EUKA</name>
<protein>
    <recommendedName>
        <fullName evidence="4">Transmembrane protein</fullName>
    </recommendedName>
</protein>
<proteinExistence type="predicted"/>
<feature type="transmembrane region" description="Helical" evidence="1">
    <location>
        <begin position="151"/>
        <end position="170"/>
    </location>
</feature>
<keyword evidence="1" id="KW-0812">Transmembrane</keyword>
<feature type="transmembrane region" description="Helical" evidence="1">
    <location>
        <begin position="182"/>
        <end position="203"/>
    </location>
</feature>
<feature type="transmembrane region" description="Helical" evidence="1">
    <location>
        <begin position="48"/>
        <end position="69"/>
    </location>
</feature>
<feature type="transmembrane region" description="Helical" evidence="1">
    <location>
        <begin position="16"/>
        <end position="36"/>
    </location>
</feature>
<keyword evidence="1" id="KW-1133">Transmembrane helix</keyword>
<keyword evidence="1" id="KW-0472">Membrane</keyword>
<feature type="transmembrane region" description="Helical" evidence="1">
    <location>
        <begin position="120"/>
        <end position="139"/>
    </location>
</feature>
<feature type="transmembrane region" description="Helical" evidence="1">
    <location>
        <begin position="89"/>
        <end position="108"/>
    </location>
</feature>
<reference evidence="2 3" key="1">
    <citation type="journal article" date="2022" name="bioRxiv">
        <title>Genomics of Preaxostyla Flagellates Illuminates Evolutionary Transitions and the Path Towards Mitochondrial Loss.</title>
        <authorList>
            <person name="Novak L.V.F."/>
            <person name="Treitli S.C."/>
            <person name="Pyrih J."/>
            <person name="Halakuc P."/>
            <person name="Pipaliya S.V."/>
            <person name="Vacek V."/>
            <person name="Brzon O."/>
            <person name="Soukal P."/>
            <person name="Eme L."/>
            <person name="Dacks J.B."/>
            <person name="Karnkowska A."/>
            <person name="Elias M."/>
            <person name="Hampl V."/>
        </authorList>
    </citation>
    <scope>NUCLEOTIDE SEQUENCE [LARGE SCALE GENOMIC DNA]</scope>
    <source>
        <strain evidence="2">NAU3</strain>
        <tissue evidence="2">Gut</tissue>
    </source>
</reference>